<name>A0A8R7UAD6_TRIUA</name>
<dbReference type="GO" id="GO:0042742">
    <property type="term" value="P:defense response to bacterium"/>
    <property type="evidence" value="ECO:0007669"/>
    <property type="project" value="UniProtKB-ARBA"/>
</dbReference>
<dbReference type="PANTHER" id="PTHR23155:SF990">
    <property type="entry name" value="NB-ARC DOMAIN CONTAINING PROTEIN, EXPRESSED"/>
    <property type="match status" value="1"/>
</dbReference>
<keyword evidence="3" id="KW-0812">Transmembrane</keyword>
<keyword evidence="3" id="KW-1133">Transmembrane helix</keyword>
<dbReference type="PANTHER" id="PTHR23155">
    <property type="entry name" value="DISEASE RESISTANCE PROTEIN RP"/>
    <property type="match status" value="1"/>
</dbReference>
<evidence type="ECO:0000256" key="3">
    <source>
        <dbReference type="SAM" id="Phobius"/>
    </source>
</evidence>
<dbReference type="InterPro" id="IPR036388">
    <property type="entry name" value="WH-like_DNA-bd_sf"/>
</dbReference>
<feature type="domain" description="Disease resistance protein winged helix" evidence="4">
    <location>
        <begin position="156"/>
        <end position="221"/>
    </location>
</feature>
<proteinExistence type="predicted"/>
<dbReference type="AlphaFoldDB" id="A0A8R7UAD6"/>
<dbReference type="Pfam" id="PF23559">
    <property type="entry name" value="WHD_DRP"/>
    <property type="match status" value="1"/>
</dbReference>
<dbReference type="InterPro" id="IPR044974">
    <property type="entry name" value="Disease_R_plants"/>
</dbReference>
<reference evidence="5" key="2">
    <citation type="submission" date="2018-03" db="EMBL/GenBank/DDBJ databases">
        <title>The Triticum urartu genome reveals the dynamic nature of wheat genome evolution.</title>
        <authorList>
            <person name="Ling H."/>
            <person name="Ma B."/>
            <person name="Shi X."/>
            <person name="Liu H."/>
            <person name="Dong L."/>
            <person name="Sun H."/>
            <person name="Cao Y."/>
            <person name="Gao Q."/>
            <person name="Zheng S."/>
            <person name="Li Y."/>
            <person name="Yu Y."/>
            <person name="Du H."/>
            <person name="Qi M."/>
            <person name="Li Y."/>
            <person name="Yu H."/>
            <person name="Cui Y."/>
            <person name="Wang N."/>
            <person name="Chen C."/>
            <person name="Wu H."/>
            <person name="Zhao Y."/>
            <person name="Zhang J."/>
            <person name="Li Y."/>
            <person name="Zhou W."/>
            <person name="Zhang B."/>
            <person name="Hu W."/>
            <person name="Eijk M."/>
            <person name="Tang J."/>
            <person name="Witsenboer H."/>
            <person name="Zhao S."/>
            <person name="Li Z."/>
            <person name="Zhang A."/>
            <person name="Wang D."/>
            <person name="Liang C."/>
        </authorList>
    </citation>
    <scope>NUCLEOTIDE SEQUENCE [LARGE SCALE GENOMIC DNA]</scope>
    <source>
        <strain evidence="5">cv. G1812</strain>
    </source>
</reference>
<dbReference type="FunFam" id="1.10.10.10:FF:000322">
    <property type="entry name" value="Probable disease resistance protein At1g63360"/>
    <property type="match status" value="1"/>
</dbReference>
<dbReference type="InterPro" id="IPR027417">
    <property type="entry name" value="P-loop_NTPase"/>
</dbReference>
<dbReference type="Gene3D" id="1.10.10.10">
    <property type="entry name" value="Winged helix-like DNA-binding domain superfamily/Winged helix DNA-binding domain"/>
    <property type="match status" value="1"/>
</dbReference>
<dbReference type="Gramene" id="TuG1812G0400003937.01.T01">
    <property type="protein sequence ID" value="TuG1812G0400003937.01.T01.cds391553"/>
    <property type="gene ID" value="TuG1812G0400003937.01"/>
</dbReference>
<dbReference type="GO" id="GO:0009626">
    <property type="term" value="P:plant-type hypersensitive response"/>
    <property type="evidence" value="ECO:0007669"/>
    <property type="project" value="UniProtKB-ARBA"/>
</dbReference>
<keyword evidence="3" id="KW-0472">Membrane</keyword>
<dbReference type="InterPro" id="IPR058922">
    <property type="entry name" value="WHD_DRP"/>
</dbReference>
<sequence length="311" mass="35347">MNKDGINGIHMLGRLDEKRSGQLFCSRALRKELSDVKENREMSKYSKIVYYITGGYPLAIALLAGLLRFKEKPGQWEAVLQQLRHIPGMEEAQGVEGNKITESVLSKGGHIEWQMSPITKAKLSIRTTTIERVFLASFEDIPNDLKSCFLYLAAIPKNTTIYADEVVRIWMAEGFIKRQQGKTLEELGHTYLKELVLRCLVHIDKMNNVGIIEKVIVHRSLYGFLHSETREAGFMDVHGMNEVFVPPSVRRLSFTSFKGGHTTFTNKFCKLHFIICWVQEKDPSNDGQGVNQKHQQSGMISSFFVCPSSFV</sequence>
<dbReference type="SUPFAM" id="SSF52540">
    <property type="entry name" value="P-loop containing nucleoside triphosphate hydrolases"/>
    <property type="match status" value="1"/>
</dbReference>
<dbReference type="Gene3D" id="1.10.8.430">
    <property type="entry name" value="Helical domain of apoptotic protease-activating factors"/>
    <property type="match status" value="1"/>
</dbReference>
<feature type="transmembrane region" description="Helical" evidence="3">
    <location>
        <begin position="48"/>
        <end position="67"/>
    </location>
</feature>
<protein>
    <recommendedName>
        <fullName evidence="4">Disease resistance protein winged helix domain-containing protein</fullName>
    </recommendedName>
</protein>
<organism evidence="5 6">
    <name type="scientific">Triticum urartu</name>
    <name type="common">Red wild einkorn</name>
    <name type="synonym">Crithodium urartu</name>
    <dbReference type="NCBI Taxonomy" id="4572"/>
    <lineage>
        <taxon>Eukaryota</taxon>
        <taxon>Viridiplantae</taxon>
        <taxon>Streptophyta</taxon>
        <taxon>Embryophyta</taxon>
        <taxon>Tracheophyta</taxon>
        <taxon>Spermatophyta</taxon>
        <taxon>Magnoliopsida</taxon>
        <taxon>Liliopsida</taxon>
        <taxon>Poales</taxon>
        <taxon>Poaceae</taxon>
        <taxon>BOP clade</taxon>
        <taxon>Pooideae</taxon>
        <taxon>Triticodae</taxon>
        <taxon>Triticeae</taxon>
        <taxon>Triticinae</taxon>
        <taxon>Triticum</taxon>
    </lineage>
</organism>
<evidence type="ECO:0000313" key="6">
    <source>
        <dbReference type="Proteomes" id="UP000015106"/>
    </source>
</evidence>
<dbReference type="EnsemblPlants" id="TuG1812G0400003937.01.T01">
    <property type="protein sequence ID" value="TuG1812G0400003937.01.T01.cds391553"/>
    <property type="gene ID" value="TuG1812G0400003937.01"/>
</dbReference>
<evidence type="ECO:0000256" key="2">
    <source>
        <dbReference type="ARBA" id="ARBA00022821"/>
    </source>
</evidence>
<dbReference type="GO" id="GO:0002758">
    <property type="term" value="P:innate immune response-activating signaling pathway"/>
    <property type="evidence" value="ECO:0007669"/>
    <property type="project" value="UniProtKB-ARBA"/>
</dbReference>
<dbReference type="Proteomes" id="UP000015106">
    <property type="component" value="Chromosome 4"/>
</dbReference>
<accession>A0A8R7UAD6</accession>
<keyword evidence="2" id="KW-0611">Plant defense</keyword>
<dbReference type="GO" id="GO:0043531">
    <property type="term" value="F:ADP binding"/>
    <property type="evidence" value="ECO:0007669"/>
    <property type="project" value="InterPro"/>
</dbReference>
<evidence type="ECO:0000256" key="1">
    <source>
        <dbReference type="ARBA" id="ARBA00022737"/>
    </source>
</evidence>
<reference evidence="5" key="3">
    <citation type="submission" date="2022-06" db="UniProtKB">
        <authorList>
            <consortium name="EnsemblPlants"/>
        </authorList>
    </citation>
    <scope>IDENTIFICATION</scope>
</reference>
<dbReference type="InterPro" id="IPR042197">
    <property type="entry name" value="Apaf_helical"/>
</dbReference>
<reference evidence="6" key="1">
    <citation type="journal article" date="2013" name="Nature">
        <title>Draft genome of the wheat A-genome progenitor Triticum urartu.</title>
        <authorList>
            <person name="Ling H.Q."/>
            <person name="Zhao S."/>
            <person name="Liu D."/>
            <person name="Wang J."/>
            <person name="Sun H."/>
            <person name="Zhang C."/>
            <person name="Fan H."/>
            <person name="Li D."/>
            <person name="Dong L."/>
            <person name="Tao Y."/>
            <person name="Gao C."/>
            <person name="Wu H."/>
            <person name="Li Y."/>
            <person name="Cui Y."/>
            <person name="Guo X."/>
            <person name="Zheng S."/>
            <person name="Wang B."/>
            <person name="Yu K."/>
            <person name="Liang Q."/>
            <person name="Yang W."/>
            <person name="Lou X."/>
            <person name="Chen J."/>
            <person name="Feng M."/>
            <person name="Jian J."/>
            <person name="Zhang X."/>
            <person name="Luo G."/>
            <person name="Jiang Y."/>
            <person name="Liu J."/>
            <person name="Wang Z."/>
            <person name="Sha Y."/>
            <person name="Zhang B."/>
            <person name="Wu H."/>
            <person name="Tang D."/>
            <person name="Shen Q."/>
            <person name="Xue P."/>
            <person name="Zou S."/>
            <person name="Wang X."/>
            <person name="Liu X."/>
            <person name="Wang F."/>
            <person name="Yang Y."/>
            <person name="An X."/>
            <person name="Dong Z."/>
            <person name="Zhang K."/>
            <person name="Zhang X."/>
            <person name="Luo M.C."/>
            <person name="Dvorak J."/>
            <person name="Tong Y."/>
            <person name="Wang J."/>
            <person name="Yang H."/>
            <person name="Li Z."/>
            <person name="Wang D."/>
            <person name="Zhang A."/>
            <person name="Wang J."/>
        </authorList>
    </citation>
    <scope>NUCLEOTIDE SEQUENCE</scope>
    <source>
        <strain evidence="6">cv. G1812</strain>
    </source>
</reference>
<keyword evidence="6" id="KW-1185">Reference proteome</keyword>
<evidence type="ECO:0000313" key="5">
    <source>
        <dbReference type="EnsemblPlants" id="TuG1812G0400003937.01.T01.cds391553"/>
    </source>
</evidence>
<keyword evidence="1" id="KW-0677">Repeat</keyword>
<evidence type="ECO:0000259" key="4">
    <source>
        <dbReference type="Pfam" id="PF23559"/>
    </source>
</evidence>